<dbReference type="GO" id="GO:0003700">
    <property type="term" value="F:DNA-binding transcription factor activity"/>
    <property type="evidence" value="ECO:0007669"/>
    <property type="project" value="InterPro"/>
</dbReference>
<organism evidence="5 6">
    <name type="scientific">Niastella caeni</name>
    <dbReference type="NCBI Taxonomy" id="2569763"/>
    <lineage>
        <taxon>Bacteria</taxon>
        <taxon>Pseudomonadati</taxon>
        <taxon>Bacteroidota</taxon>
        <taxon>Chitinophagia</taxon>
        <taxon>Chitinophagales</taxon>
        <taxon>Chitinophagaceae</taxon>
        <taxon>Niastella</taxon>
    </lineage>
</organism>
<dbReference type="PROSITE" id="PS01124">
    <property type="entry name" value="HTH_ARAC_FAMILY_2"/>
    <property type="match status" value="1"/>
</dbReference>
<feature type="domain" description="HTH araC/xylS-type" evidence="4">
    <location>
        <begin position="15"/>
        <end position="113"/>
    </location>
</feature>
<evidence type="ECO:0000256" key="2">
    <source>
        <dbReference type="ARBA" id="ARBA00023125"/>
    </source>
</evidence>
<dbReference type="Gene3D" id="1.10.10.60">
    <property type="entry name" value="Homeodomain-like"/>
    <property type="match status" value="2"/>
</dbReference>
<dbReference type="RefSeq" id="WP_136578726.1">
    <property type="nucleotide sequence ID" value="NZ_STFF01000005.1"/>
</dbReference>
<keyword evidence="2" id="KW-0238">DNA-binding</keyword>
<dbReference type="InterPro" id="IPR018060">
    <property type="entry name" value="HTH_AraC"/>
</dbReference>
<dbReference type="AlphaFoldDB" id="A0A4S8HV86"/>
<dbReference type="EMBL" id="STFF01000005">
    <property type="protein sequence ID" value="THU37052.1"/>
    <property type="molecule type" value="Genomic_DNA"/>
</dbReference>
<dbReference type="InterPro" id="IPR050959">
    <property type="entry name" value="MarA-like"/>
</dbReference>
<dbReference type="InterPro" id="IPR009057">
    <property type="entry name" value="Homeodomain-like_sf"/>
</dbReference>
<protein>
    <submittedName>
        <fullName evidence="5">Helix-turn-helix transcriptional regulator</fullName>
    </submittedName>
</protein>
<dbReference type="SMART" id="SM00342">
    <property type="entry name" value="HTH_ARAC"/>
    <property type="match status" value="1"/>
</dbReference>
<dbReference type="GO" id="GO:0043565">
    <property type="term" value="F:sequence-specific DNA binding"/>
    <property type="evidence" value="ECO:0007669"/>
    <property type="project" value="InterPro"/>
</dbReference>
<evidence type="ECO:0000259" key="4">
    <source>
        <dbReference type="PROSITE" id="PS01124"/>
    </source>
</evidence>
<dbReference type="OrthoDB" id="9816011at2"/>
<dbReference type="SUPFAM" id="SSF46689">
    <property type="entry name" value="Homeodomain-like"/>
    <property type="match status" value="2"/>
</dbReference>
<evidence type="ECO:0000313" key="5">
    <source>
        <dbReference type="EMBL" id="THU37052.1"/>
    </source>
</evidence>
<evidence type="ECO:0000313" key="6">
    <source>
        <dbReference type="Proteomes" id="UP000306918"/>
    </source>
</evidence>
<proteinExistence type="predicted"/>
<dbReference type="PANTHER" id="PTHR47504">
    <property type="entry name" value="RIGHT ORIGIN-BINDING PROTEIN"/>
    <property type="match status" value="1"/>
</dbReference>
<sequence>MYKASTIQYYQAIANRVHEYVEANIHTDISLQRLADHVFVSYYHFTDIFEQTEQESIGSYIKRYRLEKAASLLWYTDLSLAEIADKTGYSGKHAFSKAFSGRFNQSPGRFRKGPVFIKDSPNAIMDGIHSAQDYLALLKKDFTFNYRIEIINNQYSVCRSLRMVSALSESRFSYNTYLKRVMNDFDNKGNSRFIVKPFDSLNFSAAGRFAMHHGILMTGEEIKHLPPDCHEQYIISPIKEGAYLVFDIPGDPTGDNISDYTTLFRENIIGYKKLFRPEDFFIFLLLSNEKEKPGEFYIYLKPA</sequence>
<evidence type="ECO:0000256" key="1">
    <source>
        <dbReference type="ARBA" id="ARBA00023015"/>
    </source>
</evidence>
<dbReference type="Pfam" id="PF12833">
    <property type="entry name" value="HTH_18"/>
    <property type="match status" value="1"/>
</dbReference>
<dbReference type="Proteomes" id="UP000306918">
    <property type="component" value="Unassembled WGS sequence"/>
</dbReference>
<name>A0A4S8HV86_9BACT</name>
<evidence type="ECO:0000256" key="3">
    <source>
        <dbReference type="ARBA" id="ARBA00023163"/>
    </source>
</evidence>
<keyword evidence="6" id="KW-1185">Reference proteome</keyword>
<accession>A0A4S8HV86</accession>
<keyword evidence="1" id="KW-0805">Transcription regulation</keyword>
<comment type="caution">
    <text evidence="5">The sequence shown here is derived from an EMBL/GenBank/DDBJ whole genome shotgun (WGS) entry which is preliminary data.</text>
</comment>
<gene>
    <name evidence="5" type="ORF">FAM09_19040</name>
</gene>
<dbReference type="PANTHER" id="PTHR47504:SF5">
    <property type="entry name" value="RIGHT ORIGIN-BINDING PROTEIN"/>
    <property type="match status" value="1"/>
</dbReference>
<keyword evidence="3" id="KW-0804">Transcription</keyword>
<reference evidence="5 6" key="1">
    <citation type="submission" date="2019-04" db="EMBL/GenBank/DDBJ databases">
        <title>Niastella caeni sp. nov., isolated from activated sludge.</title>
        <authorList>
            <person name="Sheng M."/>
        </authorList>
    </citation>
    <scope>NUCLEOTIDE SEQUENCE [LARGE SCALE GENOMIC DNA]</scope>
    <source>
        <strain evidence="5 6">HX-2-15</strain>
    </source>
</reference>